<accession>A0A7Z0DA71</accession>
<dbReference type="Gene3D" id="3.40.47.10">
    <property type="match status" value="1"/>
</dbReference>
<dbReference type="CDD" id="cd00830">
    <property type="entry name" value="KAS_III"/>
    <property type="match status" value="1"/>
</dbReference>
<gene>
    <name evidence="5" type="ORF">GGQ54_002182</name>
</gene>
<dbReference type="Pfam" id="PF08545">
    <property type="entry name" value="ACP_syn_III"/>
    <property type="match status" value="1"/>
</dbReference>
<dbReference type="NCBIfam" id="NF006829">
    <property type="entry name" value="PRK09352.1"/>
    <property type="match status" value="1"/>
</dbReference>
<name>A0A7Z0DA71_9ACTN</name>
<dbReference type="GO" id="GO:0006633">
    <property type="term" value="P:fatty acid biosynthetic process"/>
    <property type="evidence" value="ECO:0007669"/>
    <property type="project" value="InterPro"/>
</dbReference>
<dbReference type="PANTHER" id="PTHR34069:SF2">
    <property type="entry name" value="BETA-KETOACYL-[ACYL-CARRIER-PROTEIN] SYNTHASE III"/>
    <property type="match status" value="1"/>
</dbReference>
<evidence type="ECO:0000256" key="2">
    <source>
        <dbReference type="ARBA" id="ARBA00023315"/>
    </source>
</evidence>
<proteinExistence type="predicted"/>
<dbReference type="InterPro" id="IPR013747">
    <property type="entry name" value="ACP_syn_III_C"/>
</dbReference>
<dbReference type="GO" id="GO:0033818">
    <property type="term" value="F:beta-ketoacyl-acyl-carrier-protein synthase III activity"/>
    <property type="evidence" value="ECO:0007669"/>
    <property type="project" value="UniProtKB-EC"/>
</dbReference>
<comment type="caution">
    <text evidence="5">The sequence shown here is derived from an EMBL/GenBank/DDBJ whole genome shotgun (WGS) entry which is preliminary data.</text>
</comment>
<evidence type="ECO:0000259" key="3">
    <source>
        <dbReference type="Pfam" id="PF08541"/>
    </source>
</evidence>
<dbReference type="GO" id="GO:0044550">
    <property type="term" value="P:secondary metabolite biosynthetic process"/>
    <property type="evidence" value="ECO:0007669"/>
    <property type="project" value="TreeGrafter"/>
</dbReference>
<dbReference type="Proteomes" id="UP000527616">
    <property type="component" value="Unassembled WGS sequence"/>
</dbReference>
<dbReference type="InterPro" id="IPR016039">
    <property type="entry name" value="Thiolase-like"/>
</dbReference>
<sequence length="347" mass="36473">MWSARLPTMAEATTVPGIRIAGWGHHVPAGTLVNAELSNRFGIDDDWIVQRTGIRERRVVGAGETTASLAAEAGRAALASAGLGPDQISHLIVASGTPEQPSPATSAFVQRELGTAGGAHDVGAECASFAYGLVVAAGLMAIDPRPILLIGADTRSRCVNPEDRDLSVLMGDGAGAVVLTPSSRSWLRHWDTGCDGSKVESLKITAGGSRLPTSTDTVRDNLHFAKIKGNEIYLNAVRFTVGSVRRTLDSAGLDVDGIDHLLPHQANIRIIESIMEHAGVPQDRLITNIERYGNTGAASIPIALSEALAAGRIEPGDKLLLAAFGAGMVWVTALLEWGAGEPMEWQS</sequence>
<feature type="domain" description="Beta-ketoacyl-[acyl-carrier-protein] synthase III N-terminal" evidence="4">
    <location>
        <begin position="121"/>
        <end position="185"/>
    </location>
</feature>
<evidence type="ECO:0000313" key="5">
    <source>
        <dbReference type="EMBL" id="NYI71622.1"/>
    </source>
</evidence>
<organism evidence="5 6">
    <name type="scientific">Naumannella cuiyingiana</name>
    <dbReference type="NCBI Taxonomy" id="1347891"/>
    <lineage>
        <taxon>Bacteria</taxon>
        <taxon>Bacillati</taxon>
        <taxon>Actinomycetota</taxon>
        <taxon>Actinomycetes</taxon>
        <taxon>Propionibacteriales</taxon>
        <taxon>Propionibacteriaceae</taxon>
        <taxon>Naumannella</taxon>
    </lineage>
</organism>
<dbReference type="EC" id="2.3.1.180" evidence="5"/>
<evidence type="ECO:0000259" key="4">
    <source>
        <dbReference type="Pfam" id="PF08545"/>
    </source>
</evidence>
<keyword evidence="6" id="KW-1185">Reference proteome</keyword>
<dbReference type="RefSeq" id="WP_218843822.1">
    <property type="nucleotide sequence ID" value="NZ_JACBZS010000001.1"/>
</dbReference>
<dbReference type="AlphaFoldDB" id="A0A7Z0DA71"/>
<dbReference type="PANTHER" id="PTHR34069">
    <property type="entry name" value="3-OXOACYL-[ACYL-CARRIER-PROTEIN] SYNTHASE 3"/>
    <property type="match status" value="1"/>
</dbReference>
<evidence type="ECO:0000256" key="1">
    <source>
        <dbReference type="ARBA" id="ARBA00022679"/>
    </source>
</evidence>
<evidence type="ECO:0000313" key="6">
    <source>
        <dbReference type="Proteomes" id="UP000527616"/>
    </source>
</evidence>
<keyword evidence="2 5" id="KW-0012">Acyltransferase</keyword>
<keyword evidence="1 5" id="KW-0808">Transferase</keyword>
<dbReference type="GO" id="GO:0004315">
    <property type="term" value="F:3-oxoacyl-[acyl-carrier-protein] synthase activity"/>
    <property type="evidence" value="ECO:0007669"/>
    <property type="project" value="InterPro"/>
</dbReference>
<reference evidence="5 6" key="1">
    <citation type="submission" date="2020-07" db="EMBL/GenBank/DDBJ databases">
        <title>Sequencing the genomes of 1000 actinobacteria strains.</title>
        <authorList>
            <person name="Klenk H.-P."/>
        </authorList>
    </citation>
    <scope>NUCLEOTIDE SEQUENCE [LARGE SCALE GENOMIC DNA]</scope>
    <source>
        <strain evidence="5 6">DSM 103164</strain>
    </source>
</reference>
<protein>
    <submittedName>
        <fullName evidence="5">3-oxoacyl-[acyl-carrier-protein] synthase-3</fullName>
        <ecNumber evidence="5">2.3.1.180</ecNumber>
    </submittedName>
</protein>
<dbReference type="InterPro" id="IPR013751">
    <property type="entry name" value="ACP_syn_III_N"/>
</dbReference>
<dbReference type="SUPFAM" id="SSF53901">
    <property type="entry name" value="Thiolase-like"/>
    <property type="match status" value="1"/>
</dbReference>
<feature type="domain" description="Beta-ketoacyl-[acyl-carrier-protein] synthase III C-terminal" evidence="3">
    <location>
        <begin position="248"/>
        <end position="337"/>
    </location>
</feature>
<dbReference type="Pfam" id="PF08541">
    <property type="entry name" value="ACP_syn_III_C"/>
    <property type="match status" value="1"/>
</dbReference>
<dbReference type="EMBL" id="JACBZS010000001">
    <property type="protein sequence ID" value="NYI71622.1"/>
    <property type="molecule type" value="Genomic_DNA"/>
</dbReference>